<reference evidence="3" key="1">
    <citation type="submission" date="2020-10" db="EMBL/GenBank/DDBJ databases">
        <authorList>
            <person name="Han B."/>
            <person name="Lu T."/>
            <person name="Zhao Q."/>
            <person name="Huang X."/>
            <person name="Zhao Y."/>
        </authorList>
    </citation>
    <scope>NUCLEOTIDE SEQUENCE</scope>
</reference>
<evidence type="ECO:0000313" key="4">
    <source>
        <dbReference type="Proteomes" id="UP000604825"/>
    </source>
</evidence>
<protein>
    <submittedName>
        <fullName evidence="3">Uncharacterized protein</fullName>
    </submittedName>
</protein>
<feature type="compositionally biased region" description="Basic residues" evidence="2">
    <location>
        <begin position="49"/>
        <end position="61"/>
    </location>
</feature>
<dbReference type="GO" id="GO:0048364">
    <property type="term" value="P:root development"/>
    <property type="evidence" value="ECO:0007669"/>
    <property type="project" value="InterPro"/>
</dbReference>
<evidence type="ECO:0000313" key="3">
    <source>
        <dbReference type="EMBL" id="CAD6213176.1"/>
    </source>
</evidence>
<dbReference type="InterPro" id="IPR004320">
    <property type="entry name" value="BPS1_pln"/>
</dbReference>
<evidence type="ECO:0000256" key="1">
    <source>
        <dbReference type="SAM" id="Coils"/>
    </source>
</evidence>
<keyword evidence="4" id="KW-1185">Reference proteome</keyword>
<dbReference type="AlphaFoldDB" id="A0A811N0M8"/>
<gene>
    <name evidence="3" type="ORF">NCGR_LOCUS8869</name>
</gene>
<dbReference type="GO" id="GO:0048367">
    <property type="term" value="P:shoot system development"/>
    <property type="evidence" value="ECO:0007669"/>
    <property type="project" value="InterPro"/>
</dbReference>
<feature type="region of interest" description="Disordered" evidence="2">
    <location>
        <begin position="46"/>
        <end position="102"/>
    </location>
</feature>
<sequence>MPGCPKQQRGRRQPASCESEYPTISLPQLATTASAAAVQYMLTSMSRTFHSRSRSRSRSRSSGKQAPHPEVRMHLTLSPARTTRRKAAAAPTAAAHARSASEPCHPALARLHGTVRALRAWCGAGGASSSSGHGLALLDAVLAALGDLLATPRAAAALHDADPDDDQVLDGLLVLADAYGTFESALLAAKQSVADAQAGARRGDGTVVAASLRAHRRTEKELHRLAAAMRHASTSRRAAPAPSSADATDTEVVGAVAEAAVAAAEASAVVFSGCAALSPNVSAMVQTASSASHRWLARLGVAPGARKVAPEMAPTALQRLEELEERIAGLESESEKVFRRLLQARVLLLNIHNPL</sequence>
<dbReference type="Proteomes" id="UP000604825">
    <property type="component" value="Unassembled WGS sequence"/>
</dbReference>
<evidence type="ECO:0000256" key="2">
    <source>
        <dbReference type="SAM" id="MobiDB-lite"/>
    </source>
</evidence>
<dbReference type="PANTHER" id="PTHR33070">
    <property type="entry name" value="OS06G0725500 PROTEIN"/>
    <property type="match status" value="1"/>
</dbReference>
<dbReference type="OrthoDB" id="695739at2759"/>
<dbReference type="PANTHER" id="PTHR33070:SF89">
    <property type="entry name" value="EXPRESSED PROTEIN"/>
    <property type="match status" value="1"/>
</dbReference>
<organism evidence="3 4">
    <name type="scientific">Miscanthus lutarioriparius</name>
    <dbReference type="NCBI Taxonomy" id="422564"/>
    <lineage>
        <taxon>Eukaryota</taxon>
        <taxon>Viridiplantae</taxon>
        <taxon>Streptophyta</taxon>
        <taxon>Embryophyta</taxon>
        <taxon>Tracheophyta</taxon>
        <taxon>Spermatophyta</taxon>
        <taxon>Magnoliopsida</taxon>
        <taxon>Liliopsida</taxon>
        <taxon>Poales</taxon>
        <taxon>Poaceae</taxon>
        <taxon>PACMAD clade</taxon>
        <taxon>Panicoideae</taxon>
        <taxon>Andropogonodae</taxon>
        <taxon>Andropogoneae</taxon>
        <taxon>Saccharinae</taxon>
        <taxon>Miscanthus</taxon>
    </lineage>
</organism>
<feature type="compositionally biased region" description="Low complexity" evidence="2">
    <location>
        <begin position="88"/>
        <end position="102"/>
    </location>
</feature>
<keyword evidence="1" id="KW-0175">Coiled coil</keyword>
<comment type="caution">
    <text evidence="3">The sequence shown here is derived from an EMBL/GenBank/DDBJ whole genome shotgun (WGS) entry which is preliminary data.</text>
</comment>
<dbReference type="Pfam" id="PF03087">
    <property type="entry name" value="BPS1"/>
    <property type="match status" value="1"/>
</dbReference>
<proteinExistence type="predicted"/>
<name>A0A811N0M8_9POAL</name>
<feature type="coiled-coil region" evidence="1">
    <location>
        <begin position="313"/>
        <end position="340"/>
    </location>
</feature>
<accession>A0A811N0M8</accession>
<dbReference type="EMBL" id="CAJGYO010000002">
    <property type="protein sequence ID" value="CAD6213176.1"/>
    <property type="molecule type" value="Genomic_DNA"/>
</dbReference>